<evidence type="ECO:0000313" key="2">
    <source>
        <dbReference type="Proteomes" id="UP000188273"/>
    </source>
</evidence>
<dbReference type="EMBL" id="CP019633">
    <property type="protein sequence ID" value="AQQ09971.1"/>
    <property type="molecule type" value="Genomic_DNA"/>
</dbReference>
<dbReference type="Proteomes" id="UP000188273">
    <property type="component" value="Chromosome"/>
</dbReference>
<dbReference type="RefSeq" id="WP_193791084.1">
    <property type="nucleotide sequence ID" value="NZ_CP019633.1"/>
</dbReference>
<gene>
    <name evidence="1" type="ORF">L21SP3_01792</name>
</gene>
<sequence>MEPKELEKYSSAVSLSDMEIFVFPELMYSLVLANIMSPSLWKWRENETFKKLEGKSPYRKLMRMRQFIMDEYEFNLDLNTWGLTHKDKELERFSPYISPRKIAESNALFGYHGDEYYFDLDIRRHFGLDEYDGDIIPYWKTETVEAMDAFRYKQSYTTGAGECVSLAALYIAAGFVVCGIPLEDMYMILTPLHSQNYIDVNEGVITNNRRILTKSMWFNGTEITNKAQRALRNEQVTIVSHSSGYVHFMYEDATINHENYTEFAAKLKTFLKSGLDLTIFANFLRSKHEYMKYFAFCRHHHGKHKYIDARTFFRYEHGSKFKIAADTIDKLFDEVADDDFSCCKGGKEIICINDFIKLVRKLDIDFTSYQDISRLNEYLIDYFENPQDFIEDLWNFLNVVPALPSERKNFLPESEINLTTDMLREEVIEHLEELRETNKTVDLAFYAYRDMKKCMWEPFLKASLERCPVCLEKAGNLSSPSAVYHWLKDMDEGSIYDSSRLAHPDEVANYMRGDGIEKAVTMACILNSRGLEDQLEINIQSCCLTLSYLGDSYEFESSKEIYKKISIKPDAYEAPLLPQAAAAD</sequence>
<evidence type="ECO:0000313" key="1">
    <source>
        <dbReference type="EMBL" id="AQQ09971.1"/>
    </source>
</evidence>
<organism evidence="1 2">
    <name type="scientific">Sedimentisphaera cyanobacteriorum</name>
    <dbReference type="NCBI Taxonomy" id="1940790"/>
    <lineage>
        <taxon>Bacteria</taxon>
        <taxon>Pseudomonadati</taxon>
        <taxon>Planctomycetota</taxon>
        <taxon>Phycisphaerae</taxon>
        <taxon>Sedimentisphaerales</taxon>
        <taxon>Sedimentisphaeraceae</taxon>
        <taxon>Sedimentisphaera</taxon>
    </lineage>
</organism>
<dbReference type="KEGG" id="pbu:L21SP3_01792"/>
<keyword evidence="2" id="KW-1185">Reference proteome</keyword>
<dbReference type="AlphaFoldDB" id="A0A1Q2HRL1"/>
<protein>
    <submittedName>
        <fullName evidence="1">Uncharacterized protein</fullName>
    </submittedName>
</protein>
<accession>A0A1Q2HRL1</accession>
<name>A0A1Q2HRL1_9BACT</name>
<reference evidence="2" key="1">
    <citation type="submission" date="2017-02" db="EMBL/GenBank/DDBJ databases">
        <title>Comparative genomics and description of representatives of a novel lineage of planctomycetes thriving in anoxic sediments.</title>
        <authorList>
            <person name="Spring S."/>
            <person name="Bunk B."/>
            <person name="Sproer C."/>
            <person name="Klenk H.-P."/>
        </authorList>
    </citation>
    <scope>NUCLEOTIDE SEQUENCE [LARGE SCALE GENOMIC DNA]</scope>
    <source>
        <strain evidence="2">L21-RPul-D3</strain>
    </source>
</reference>
<proteinExistence type="predicted"/>
<dbReference type="STRING" id="1940790.L21SP3_01792"/>